<reference evidence="4" key="1">
    <citation type="journal article" date="2019" name="Int. J. Syst. Evol. Microbiol.">
        <title>The Global Catalogue of Microorganisms (GCM) 10K type strain sequencing project: providing services to taxonomists for standard genome sequencing and annotation.</title>
        <authorList>
            <consortium name="The Broad Institute Genomics Platform"/>
            <consortium name="The Broad Institute Genome Sequencing Center for Infectious Disease"/>
            <person name="Wu L."/>
            <person name="Ma J."/>
        </authorList>
    </citation>
    <scope>NUCLEOTIDE SEQUENCE [LARGE SCALE GENOMIC DNA]</scope>
    <source>
        <strain evidence="4">CCM 8904</strain>
    </source>
</reference>
<dbReference type="EMBL" id="JBHSSL010000037">
    <property type="protein sequence ID" value="MFC6170291.1"/>
    <property type="molecule type" value="Genomic_DNA"/>
</dbReference>
<evidence type="ECO:0000313" key="3">
    <source>
        <dbReference type="EMBL" id="MFC6170291.1"/>
    </source>
</evidence>
<dbReference type="Gene3D" id="1.10.10.10">
    <property type="entry name" value="Winged helix-like DNA-binding domain superfamily/Winged helix DNA-binding domain"/>
    <property type="match status" value="2"/>
</dbReference>
<comment type="similarity">
    <text evidence="1">Belongs to the initiator RepB protein family.</text>
</comment>
<dbReference type="Pfam" id="PF01051">
    <property type="entry name" value="Rep3_N"/>
    <property type="match status" value="1"/>
</dbReference>
<dbReference type="InterPro" id="IPR036388">
    <property type="entry name" value="WH-like_DNA-bd_sf"/>
</dbReference>
<name>A0ABW1RBN1_9LACO</name>
<dbReference type="InterPro" id="IPR000525">
    <property type="entry name" value="Initiator_Rep_WH1"/>
</dbReference>
<protein>
    <submittedName>
        <fullName evidence="3">Replication initiation protein</fullName>
    </submittedName>
</protein>
<proteinExistence type="inferred from homology"/>
<organism evidence="3 4">
    <name type="scientific">Loigolactobacillus jiayinensis</name>
    <dbReference type="NCBI Taxonomy" id="2486016"/>
    <lineage>
        <taxon>Bacteria</taxon>
        <taxon>Bacillati</taxon>
        <taxon>Bacillota</taxon>
        <taxon>Bacilli</taxon>
        <taxon>Lactobacillales</taxon>
        <taxon>Lactobacillaceae</taxon>
        <taxon>Loigolactobacillus</taxon>
    </lineage>
</organism>
<dbReference type="SUPFAM" id="SSF46785">
    <property type="entry name" value="Winged helix' DNA-binding domain"/>
    <property type="match status" value="1"/>
</dbReference>
<sequence length="261" mass="30634">MHEIVKYHNDLNTVPMRKFSEIELNIFMAVVQQMRDKSMDKIQLSFTRLKELANWKRKKDDAEFTKYLHSVAEKLIHLSGTRWSPDGKSFDMFILFTRFTADSNSQTLDVSVNPEFSYILNDFTGGNFDQYELAEFVALSTTYGKTLYRLLKQYRTTGYLNLPIDKFRELLTVPKSYSISDIDKHVFTKSTRMDMANAFKHLKIRKVYGKGRGKPLVGYEFLFDKETANADQKRIEFDKRAMQGFNPNNTSADWDFRKLLE</sequence>
<dbReference type="RefSeq" id="WP_125553566.1">
    <property type="nucleotide sequence ID" value="NZ_JBHSSL010000037.1"/>
</dbReference>
<comment type="caution">
    <text evidence="3">The sequence shown here is derived from an EMBL/GenBank/DDBJ whole genome shotgun (WGS) entry which is preliminary data.</text>
</comment>
<accession>A0ABW1RBN1</accession>
<evidence type="ECO:0000259" key="2">
    <source>
        <dbReference type="Pfam" id="PF01051"/>
    </source>
</evidence>
<gene>
    <name evidence="3" type="ORF">ACFQGP_06835</name>
</gene>
<feature type="domain" description="Initiator Rep protein WH1" evidence="2">
    <location>
        <begin position="4"/>
        <end position="152"/>
    </location>
</feature>
<keyword evidence="4" id="KW-1185">Reference proteome</keyword>
<dbReference type="Proteomes" id="UP001596289">
    <property type="component" value="Unassembled WGS sequence"/>
</dbReference>
<evidence type="ECO:0000256" key="1">
    <source>
        <dbReference type="ARBA" id="ARBA00038283"/>
    </source>
</evidence>
<evidence type="ECO:0000313" key="4">
    <source>
        <dbReference type="Proteomes" id="UP001596289"/>
    </source>
</evidence>
<dbReference type="InterPro" id="IPR036390">
    <property type="entry name" value="WH_DNA-bd_sf"/>
</dbReference>